<accession>C2Y2Y8</accession>
<name>C2Y2Y8_BACMY</name>
<dbReference type="EMBL" id="ACMP01000159">
    <property type="protein sequence ID" value="EEL67683.1"/>
    <property type="molecule type" value="Genomic_DNA"/>
</dbReference>
<dbReference type="Proteomes" id="UP000001753">
    <property type="component" value="Chromosome"/>
</dbReference>
<evidence type="ECO:0000313" key="1">
    <source>
        <dbReference type="EMBL" id="EEL67683.1"/>
    </source>
</evidence>
<comment type="caution">
    <text evidence="1">The sequence shown here is derived from an EMBL/GenBank/DDBJ whole genome shotgun (WGS) entry which is preliminary data.</text>
</comment>
<protein>
    <submittedName>
        <fullName evidence="1">Uncharacterized protein</fullName>
    </submittedName>
</protein>
<reference evidence="1" key="1">
    <citation type="journal article" date="2012" name="Genome Res.">
        <title>Genomic characterization of the Bacillus cereus sensu lato species: Backdrop to the evolution of Bacillus anthracis.</title>
        <authorList>
            <person name="Zwick M.E."/>
            <person name="Joseph S.J."/>
            <person name="Didelot X."/>
            <person name="Chen P.E."/>
            <person name="Bishop-Lilly K.A."/>
            <person name="Stewart A.C."/>
            <person name="Willner K."/>
            <person name="Nolan N."/>
            <person name="Lentz S."/>
            <person name="Thomason M.K."/>
            <person name="Sozhamannan S."/>
            <person name="Mateczun A.J."/>
            <person name="Du L."/>
            <person name="Read T.D."/>
        </authorList>
    </citation>
    <scope>NUCLEOTIDE SEQUENCE [LARGE SCALE GENOMIC DNA]</scope>
    <source>
        <strain evidence="1">AH603</strain>
    </source>
</reference>
<dbReference type="HOGENOM" id="CLU_3339939_0_0_9"/>
<proteinExistence type="predicted"/>
<organism evidence="1">
    <name type="scientific">Bacillus mycoides</name>
    <dbReference type="NCBI Taxonomy" id="1405"/>
    <lineage>
        <taxon>Bacteria</taxon>
        <taxon>Bacillati</taxon>
        <taxon>Bacillota</taxon>
        <taxon>Bacilli</taxon>
        <taxon>Bacillales</taxon>
        <taxon>Bacillaceae</taxon>
        <taxon>Bacillus</taxon>
        <taxon>Bacillus cereus group</taxon>
    </lineage>
</organism>
<dbReference type="AlphaFoldDB" id="C2Y2Y8"/>
<sequence length="40" mass="4826">MKFKWEEINELLNISSKERNRIKAIILAVFLDRSGIEWSF</sequence>
<gene>
    <name evidence="1" type="ORF">bcere0026_53350</name>
</gene>